<keyword evidence="2" id="KW-1185">Reference proteome</keyword>
<feature type="non-terminal residue" evidence="1">
    <location>
        <position position="389"/>
    </location>
</feature>
<comment type="caution">
    <text evidence="1">The sequence shown here is derived from an EMBL/GenBank/DDBJ whole genome shotgun (WGS) entry which is preliminary data.</text>
</comment>
<accession>A0A314KYU3</accession>
<dbReference type="EMBL" id="MJEQ01000801">
    <property type="protein sequence ID" value="OIT33904.1"/>
    <property type="molecule type" value="Genomic_DNA"/>
</dbReference>
<dbReference type="STRING" id="49451.A0A314KYU3"/>
<dbReference type="Gramene" id="OIT33904">
    <property type="protein sequence ID" value="OIT33904"/>
    <property type="gene ID" value="A4A49_64903"/>
</dbReference>
<dbReference type="Pfam" id="PF08284">
    <property type="entry name" value="RVP_2"/>
    <property type="match status" value="1"/>
</dbReference>
<evidence type="ECO:0000313" key="2">
    <source>
        <dbReference type="Proteomes" id="UP000187609"/>
    </source>
</evidence>
<sequence>MRHKPAPIEMPRFHGDNPESWVFAAERYFDFYHIVEDHKLSLASFYLDVRNLLPPEGRLSKFRQTSTVAEFQARFKSIANKTIDVPDSWLRGGPPKSALVRSHPLLPTPNLNSSASHTPNRLPFKRLTTAEIQQRREKGLCYHCDEKYSVGHKCKASPQLLLLENDDTECPLPDSLSDELLAEDLQNLEVLQHSAISYHALAGGYTASTIRFTGQVNGSSVQVLVDGGSDHNFIQTRVATFLHLDVEPISSFLVVVGSGQRLRCAGLVRNVPLEIQGTLLTLDFFVLPMHGADLLLDVSWLATLGPVVTDYVQRLLEFGLGGQYIRWKGNPPLDLQPVQLQSLRRLCATDVVSSFYHLELVDSTPACPPAPPPALSVLLDSFKDVFTKP</sequence>
<proteinExistence type="predicted"/>
<protein>
    <recommendedName>
        <fullName evidence="3">Retrotransposon gag domain-containing protein</fullName>
    </recommendedName>
</protein>
<reference evidence="1" key="1">
    <citation type="submission" date="2016-11" db="EMBL/GenBank/DDBJ databases">
        <title>The genome of Nicotiana attenuata.</title>
        <authorList>
            <person name="Xu S."/>
            <person name="Brockmoeller T."/>
            <person name="Gaquerel E."/>
            <person name="Navarro A."/>
            <person name="Kuhl H."/>
            <person name="Gase K."/>
            <person name="Ling Z."/>
            <person name="Zhou W."/>
            <person name="Kreitzer C."/>
            <person name="Stanke M."/>
            <person name="Tang H."/>
            <person name="Lyons E."/>
            <person name="Pandey P."/>
            <person name="Pandey S.P."/>
            <person name="Timmermann B."/>
            <person name="Baldwin I.T."/>
        </authorList>
    </citation>
    <scope>NUCLEOTIDE SEQUENCE [LARGE SCALE GENOMIC DNA]</scope>
    <source>
        <strain evidence="1">UT</strain>
    </source>
</reference>
<organism evidence="1 2">
    <name type="scientific">Nicotiana attenuata</name>
    <name type="common">Coyote tobacco</name>
    <dbReference type="NCBI Taxonomy" id="49451"/>
    <lineage>
        <taxon>Eukaryota</taxon>
        <taxon>Viridiplantae</taxon>
        <taxon>Streptophyta</taxon>
        <taxon>Embryophyta</taxon>
        <taxon>Tracheophyta</taxon>
        <taxon>Spermatophyta</taxon>
        <taxon>Magnoliopsida</taxon>
        <taxon>eudicotyledons</taxon>
        <taxon>Gunneridae</taxon>
        <taxon>Pentapetalae</taxon>
        <taxon>asterids</taxon>
        <taxon>lamiids</taxon>
        <taxon>Solanales</taxon>
        <taxon>Solanaceae</taxon>
        <taxon>Nicotianoideae</taxon>
        <taxon>Nicotianeae</taxon>
        <taxon>Nicotiana</taxon>
    </lineage>
</organism>
<dbReference type="Proteomes" id="UP000187609">
    <property type="component" value="Unassembled WGS sequence"/>
</dbReference>
<gene>
    <name evidence="1" type="ORF">A4A49_64903</name>
</gene>
<name>A0A314KYU3_NICAT</name>
<evidence type="ECO:0008006" key="3">
    <source>
        <dbReference type="Google" id="ProtNLM"/>
    </source>
</evidence>
<dbReference type="Gene3D" id="2.40.70.10">
    <property type="entry name" value="Acid Proteases"/>
    <property type="match status" value="1"/>
</dbReference>
<evidence type="ECO:0000313" key="1">
    <source>
        <dbReference type="EMBL" id="OIT33904.1"/>
    </source>
</evidence>
<dbReference type="SMR" id="A0A314KYU3"/>
<dbReference type="InterPro" id="IPR021109">
    <property type="entry name" value="Peptidase_aspartic_dom_sf"/>
</dbReference>
<dbReference type="AlphaFoldDB" id="A0A314KYU3"/>
<dbReference type="CDD" id="cd00303">
    <property type="entry name" value="retropepsin_like"/>
    <property type="match status" value="1"/>
</dbReference>
<dbReference type="SUPFAM" id="SSF50630">
    <property type="entry name" value="Acid proteases"/>
    <property type="match status" value="1"/>
</dbReference>